<dbReference type="AlphaFoldDB" id="A0A6C0C194"/>
<proteinExistence type="predicted"/>
<reference evidence="1" key="1">
    <citation type="journal article" date="2020" name="Nature">
        <title>Giant virus diversity and host interactions through global metagenomics.</title>
        <authorList>
            <person name="Schulz F."/>
            <person name="Roux S."/>
            <person name="Paez-Espino D."/>
            <person name="Jungbluth S."/>
            <person name="Walsh D.A."/>
            <person name="Denef V.J."/>
            <person name="McMahon K.D."/>
            <person name="Konstantinidis K.T."/>
            <person name="Eloe-Fadrosh E.A."/>
            <person name="Kyrpides N.C."/>
            <person name="Woyke T."/>
        </authorList>
    </citation>
    <scope>NUCLEOTIDE SEQUENCE</scope>
    <source>
        <strain evidence="1">GVMAG-M-3300020185-18</strain>
    </source>
</reference>
<evidence type="ECO:0000313" key="1">
    <source>
        <dbReference type="EMBL" id="QHS98387.1"/>
    </source>
</evidence>
<name>A0A6C0C194_9ZZZZ</name>
<dbReference type="EMBL" id="MN739316">
    <property type="protein sequence ID" value="QHS98387.1"/>
    <property type="molecule type" value="Genomic_DNA"/>
</dbReference>
<accession>A0A6C0C194</accession>
<organism evidence="1">
    <name type="scientific">viral metagenome</name>
    <dbReference type="NCBI Taxonomy" id="1070528"/>
    <lineage>
        <taxon>unclassified sequences</taxon>
        <taxon>metagenomes</taxon>
        <taxon>organismal metagenomes</taxon>
    </lineage>
</organism>
<protein>
    <submittedName>
        <fullName evidence="1">Uncharacterized protein</fullName>
    </submittedName>
</protein>
<sequence>MWQILTGFAAGIYVGTFYDCKPTILLVEQMVKDKFPKERLENALEKAQEKKKNDDKPPRTWF</sequence>